<sequence length="246" mass="27356">MTCIKAVFNWSGGKDSAHALLKAMQSGKYEIIYLLTVVDRETGCSTMHGIPLDLLEAQSESIGIPLYIVNPQSNDSAADYERAMSDAVRYFKSLGVTHFIFGDIFLHDIKKYREDRLEPYGIEVVEPLWGKSSMEVMHDYLESGLRTVVVTTMADSLGEKAIGKEVDSAFVASLPDDVDPNGENGEYHTFCFDGPLFRSPVPFRLGKVFTRSYDVRSDDGKMETCECCCASLSRSDPFISCAKVPR</sequence>
<dbReference type="Gene3D" id="3.90.1490.10">
    <property type="entry name" value="putative n-type atp pyrophosphatase, domain 2"/>
    <property type="match status" value="1"/>
</dbReference>
<dbReference type="EMBL" id="JADIME010000006">
    <property type="protein sequence ID" value="MBO8464454.1"/>
    <property type="molecule type" value="Genomic_DNA"/>
</dbReference>
<reference evidence="2" key="2">
    <citation type="journal article" date="2021" name="PeerJ">
        <title>Extensive microbial diversity within the chicken gut microbiome revealed by metagenomics and culture.</title>
        <authorList>
            <person name="Gilroy R."/>
            <person name="Ravi A."/>
            <person name="Getino M."/>
            <person name="Pursley I."/>
            <person name="Horton D.L."/>
            <person name="Alikhan N.F."/>
            <person name="Baker D."/>
            <person name="Gharbi K."/>
            <person name="Hall N."/>
            <person name="Watson M."/>
            <person name="Adriaenssens E.M."/>
            <person name="Foster-Nyarko E."/>
            <person name="Jarju S."/>
            <person name="Secka A."/>
            <person name="Antonio M."/>
            <person name="Oren A."/>
            <person name="Chaudhuri R.R."/>
            <person name="La Ragione R."/>
            <person name="Hildebrand F."/>
            <person name="Pallen M.J."/>
        </authorList>
    </citation>
    <scope>NUCLEOTIDE SEQUENCE</scope>
    <source>
        <strain evidence="2">10037</strain>
    </source>
</reference>
<keyword evidence="2" id="KW-0378">Hydrolase</keyword>
<dbReference type="CDD" id="cd01994">
    <property type="entry name" value="AANH_PF0828-like"/>
    <property type="match status" value="1"/>
</dbReference>
<dbReference type="AlphaFoldDB" id="A0A9D9I383"/>
<evidence type="ECO:0000313" key="3">
    <source>
        <dbReference type="Proteomes" id="UP000823597"/>
    </source>
</evidence>
<organism evidence="2 3">
    <name type="scientific">Candidatus Merdivivens pullistercoris</name>
    <dbReference type="NCBI Taxonomy" id="2840873"/>
    <lineage>
        <taxon>Bacteria</taxon>
        <taxon>Pseudomonadati</taxon>
        <taxon>Bacteroidota</taxon>
        <taxon>Bacteroidia</taxon>
        <taxon>Bacteroidales</taxon>
        <taxon>Muribaculaceae</taxon>
        <taxon>Muribaculaceae incertae sedis</taxon>
        <taxon>Candidatus Merdivivens</taxon>
    </lineage>
</organism>
<dbReference type="SUPFAM" id="SSF52402">
    <property type="entry name" value="Adenine nucleotide alpha hydrolases-like"/>
    <property type="match status" value="1"/>
</dbReference>
<dbReference type="Pfam" id="PF01902">
    <property type="entry name" value="Diphthami_syn_2"/>
    <property type="match status" value="1"/>
</dbReference>
<reference evidence="2" key="1">
    <citation type="submission" date="2020-10" db="EMBL/GenBank/DDBJ databases">
        <authorList>
            <person name="Gilroy R."/>
        </authorList>
    </citation>
    <scope>NUCLEOTIDE SEQUENCE</scope>
    <source>
        <strain evidence="2">10037</strain>
    </source>
</reference>
<proteinExistence type="predicted"/>
<protein>
    <submittedName>
        <fullName evidence="2">Adenine nucleotide alpha hydrolase</fullName>
    </submittedName>
</protein>
<comment type="caution">
    <text evidence="2">The sequence shown here is derived from an EMBL/GenBank/DDBJ whole genome shotgun (WGS) entry which is preliminary data.</text>
</comment>
<gene>
    <name evidence="2" type="ORF">IAB93_00480</name>
</gene>
<dbReference type="InterPro" id="IPR002761">
    <property type="entry name" value="Diphthami_syn_dom"/>
</dbReference>
<dbReference type="Gene3D" id="3.40.50.620">
    <property type="entry name" value="HUPs"/>
    <property type="match status" value="1"/>
</dbReference>
<evidence type="ECO:0000259" key="1">
    <source>
        <dbReference type="Pfam" id="PF01902"/>
    </source>
</evidence>
<feature type="domain" description="Diphthamide synthase" evidence="1">
    <location>
        <begin position="5"/>
        <end position="199"/>
    </location>
</feature>
<accession>A0A9D9I383</accession>
<evidence type="ECO:0000313" key="2">
    <source>
        <dbReference type="EMBL" id="MBO8464454.1"/>
    </source>
</evidence>
<dbReference type="InterPro" id="IPR014729">
    <property type="entry name" value="Rossmann-like_a/b/a_fold"/>
</dbReference>
<dbReference type="Proteomes" id="UP000823597">
    <property type="component" value="Unassembled WGS sequence"/>
</dbReference>
<name>A0A9D9I383_9BACT</name>
<dbReference type="GO" id="GO:0016787">
    <property type="term" value="F:hydrolase activity"/>
    <property type="evidence" value="ECO:0007669"/>
    <property type="project" value="UniProtKB-KW"/>
</dbReference>